<evidence type="ECO:0000256" key="7">
    <source>
        <dbReference type="ARBA" id="ARBA00023136"/>
    </source>
</evidence>
<feature type="transmembrane region" description="Helical" evidence="8">
    <location>
        <begin position="118"/>
        <end position="137"/>
    </location>
</feature>
<dbReference type="Pfam" id="PF03845">
    <property type="entry name" value="Spore_permease"/>
    <property type="match status" value="1"/>
</dbReference>
<feature type="transmembrane region" description="Helical" evidence="8">
    <location>
        <begin position="335"/>
        <end position="360"/>
    </location>
</feature>
<feature type="transmembrane region" description="Helical" evidence="8">
    <location>
        <begin position="305"/>
        <end position="323"/>
    </location>
</feature>
<comment type="similarity">
    <text evidence="2">Belongs to the amino acid-polyamine-organocation (APC) superfamily. Spore germination protein (SGP) (TC 2.A.3.9) family.</text>
</comment>
<proteinExistence type="inferred from homology"/>
<comment type="caution">
    <text evidence="9">The sequence shown here is derived from an EMBL/GenBank/DDBJ whole genome shotgun (WGS) entry which is preliminary data.</text>
</comment>
<dbReference type="EMBL" id="JBHLUU010000123">
    <property type="protein sequence ID" value="MFC0477625.1"/>
    <property type="molecule type" value="Genomic_DNA"/>
</dbReference>
<dbReference type="NCBIfam" id="TIGR00912">
    <property type="entry name" value="2A0309"/>
    <property type="match status" value="1"/>
</dbReference>
<accession>A0ABV6KXP2</accession>
<sequence>MKNILVEKLSLWQLFILIFIFEIGSAAVISPGNDANQDAWIAIGLAMFFGLGLALMYYFMLSRLPGKNLFEIFQFCFGKWLGNLFTLLYIMYFLYIASRVLRDFCELIVSFIFDETPIEFIAITMLLVIMYMLYLGIEVMGRTSEVFMPYFFSFIIIIGIAIFISGEMEFENLFPILGDGFKPVMKAVFPQLLTFPFGELIAFTMIIPYTSKFKKAKKVTLLAVMASGVMLIYNAILQITTLGVEARARSNFPLLSSAREISLLEFIERVDLIVVFIVMFGIIVKVSVFFYGALKGLELISNRPYRMYVVPIGTIIAFISVKISNNFAEHIEEGLIVVPLFMHVPFQLFFPLMVLPILLWKTRKSKEERK</sequence>
<keyword evidence="7 8" id="KW-0472">Membrane</keyword>
<feature type="transmembrane region" description="Helical" evidence="8">
    <location>
        <begin position="80"/>
        <end position="98"/>
    </location>
</feature>
<organism evidence="9 10">
    <name type="scientific">Robertmurraya beringensis</name>
    <dbReference type="NCBI Taxonomy" id="641660"/>
    <lineage>
        <taxon>Bacteria</taxon>
        <taxon>Bacillati</taxon>
        <taxon>Bacillota</taxon>
        <taxon>Bacilli</taxon>
        <taxon>Bacillales</taxon>
        <taxon>Bacillaceae</taxon>
        <taxon>Robertmurraya</taxon>
    </lineage>
</organism>
<evidence type="ECO:0000256" key="8">
    <source>
        <dbReference type="SAM" id="Phobius"/>
    </source>
</evidence>
<feature type="transmembrane region" description="Helical" evidence="8">
    <location>
        <begin position="188"/>
        <end position="207"/>
    </location>
</feature>
<evidence type="ECO:0000256" key="6">
    <source>
        <dbReference type="ARBA" id="ARBA00022989"/>
    </source>
</evidence>
<keyword evidence="4" id="KW-0309">Germination</keyword>
<feature type="transmembrane region" description="Helical" evidence="8">
    <location>
        <begin position="272"/>
        <end position="293"/>
    </location>
</feature>
<keyword evidence="6 8" id="KW-1133">Transmembrane helix</keyword>
<dbReference type="InterPro" id="IPR004761">
    <property type="entry name" value="Spore_GerAB"/>
</dbReference>
<dbReference type="RefSeq" id="WP_160547247.1">
    <property type="nucleotide sequence ID" value="NZ_JBHLUU010000123.1"/>
</dbReference>
<feature type="transmembrane region" description="Helical" evidence="8">
    <location>
        <begin position="39"/>
        <end position="59"/>
    </location>
</feature>
<protein>
    <submittedName>
        <fullName evidence="9">GerAB/ArcD/ProY family transporter</fullName>
    </submittedName>
</protein>
<evidence type="ECO:0000313" key="9">
    <source>
        <dbReference type="EMBL" id="MFC0477625.1"/>
    </source>
</evidence>
<reference evidence="9 10" key="1">
    <citation type="submission" date="2024-09" db="EMBL/GenBank/DDBJ databases">
        <authorList>
            <person name="Sun Q."/>
            <person name="Mori K."/>
        </authorList>
    </citation>
    <scope>NUCLEOTIDE SEQUENCE [LARGE SCALE GENOMIC DNA]</scope>
    <source>
        <strain evidence="9 10">CGMCC 1.9126</strain>
    </source>
</reference>
<dbReference type="PANTHER" id="PTHR34975:SF2">
    <property type="entry name" value="SPORE GERMINATION PROTEIN A2"/>
    <property type="match status" value="1"/>
</dbReference>
<gene>
    <name evidence="9" type="ORF">ACFFHF_20755</name>
</gene>
<dbReference type="PANTHER" id="PTHR34975">
    <property type="entry name" value="SPORE GERMINATION PROTEIN A2"/>
    <property type="match status" value="1"/>
</dbReference>
<feature type="transmembrane region" description="Helical" evidence="8">
    <location>
        <begin position="149"/>
        <end position="168"/>
    </location>
</feature>
<evidence type="ECO:0000256" key="4">
    <source>
        <dbReference type="ARBA" id="ARBA00022544"/>
    </source>
</evidence>
<keyword evidence="10" id="KW-1185">Reference proteome</keyword>
<keyword evidence="3" id="KW-0813">Transport</keyword>
<evidence type="ECO:0000256" key="3">
    <source>
        <dbReference type="ARBA" id="ARBA00022448"/>
    </source>
</evidence>
<name>A0ABV6KXP2_9BACI</name>
<evidence type="ECO:0000256" key="1">
    <source>
        <dbReference type="ARBA" id="ARBA00004141"/>
    </source>
</evidence>
<feature type="transmembrane region" description="Helical" evidence="8">
    <location>
        <begin position="219"/>
        <end position="239"/>
    </location>
</feature>
<feature type="transmembrane region" description="Helical" evidence="8">
    <location>
        <begin position="12"/>
        <end position="33"/>
    </location>
</feature>
<comment type="subcellular location">
    <subcellularLocation>
        <location evidence="1">Membrane</location>
        <topology evidence="1">Multi-pass membrane protein</topology>
    </subcellularLocation>
</comment>
<evidence type="ECO:0000256" key="2">
    <source>
        <dbReference type="ARBA" id="ARBA00007998"/>
    </source>
</evidence>
<evidence type="ECO:0000313" key="10">
    <source>
        <dbReference type="Proteomes" id="UP001589738"/>
    </source>
</evidence>
<evidence type="ECO:0000256" key="5">
    <source>
        <dbReference type="ARBA" id="ARBA00022692"/>
    </source>
</evidence>
<dbReference type="Proteomes" id="UP001589738">
    <property type="component" value="Unassembled WGS sequence"/>
</dbReference>
<keyword evidence="5 8" id="KW-0812">Transmembrane</keyword>